<organism evidence="2">
    <name type="scientific">Thiothrix fructosivorans</name>
    <dbReference type="NCBI Taxonomy" id="111770"/>
    <lineage>
        <taxon>Bacteria</taxon>
        <taxon>Pseudomonadati</taxon>
        <taxon>Pseudomonadota</taxon>
        <taxon>Gammaproteobacteria</taxon>
        <taxon>Thiotrichales</taxon>
        <taxon>Thiotrichaceae</taxon>
        <taxon>Thiothrix</taxon>
    </lineage>
</organism>
<accession>A0A8B0SP21</accession>
<name>A0A8B0SP21_9GAMM</name>
<dbReference type="Proteomes" id="UP000664466">
    <property type="component" value="Unassembled WGS sequence"/>
</dbReference>
<dbReference type="SUPFAM" id="SSF52309">
    <property type="entry name" value="N-(deoxy)ribosyltransferase-like"/>
    <property type="match status" value="1"/>
</dbReference>
<keyword evidence="2" id="KW-0614">Plasmid</keyword>
<evidence type="ECO:0000313" key="1">
    <source>
        <dbReference type="EMBL" id="MBO0611489.1"/>
    </source>
</evidence>
<sequence length="162" mass="17774">MTCIYLAGPLFTEAERAWHTQTKVLLLQAAAQQNAAIDVVWPYELITTEEIIALGSAARTEIFRRCKDGLDNARIVVALLDGTQVDDGTAWEIGYFFSRKSAGQAIIGIRTDFRQAGESASAIVNAMIEMACDHIVHNRNDLMEAVLLALGNSSYILDSQNL</sequence>
<dbReference type="EMBL" id="JAFMPM010000004">
    <property type="protein sequence ID" value="MBO0611489.1"/>
    <property type="molecule type" value="Genomic_DNA"/>
</dbReference>
<proteinExistence type="predicted"/>
<dbReference type="EMBL" id="CP072750">
    <property type="protein sequence ID" value="QTX12955.1"/>
    <property type="molecule type" value="Genomic_DNA"/>
</dbReference>
<protein>
    <submittedName>
        <fullName evidence="2">Nucleoside 2-deoxyribosyltransferase</fullName>
    </submittedName>
</protein>
<gene>
    <name evidence="1" type="ORF">J1836_00890</name>
    <name evidence="2" type="ORF">J1836_020530</name>
</gene>
<dbReference type="GO" id="GO:0016740">
    <property type="term" value="F:transferase activity"/>
    <property type="evidence" value="ECO:0007669"/>
    <property type="project" value="UniProtKB-KW"/>
</dbReference>
<dbReference type="InterPro" id="IPR007710">
    <property type="entry name" value="Nucleoside_deoxyribTrfase"/>
</dbReference>
<dbReference type="RefSeq" id="WP_207249133.1">
    <property type="nucleotide sequence ID" value="NZ_CP072750.1"/>
</dbReference>
<dbReference type="AlphaFoldDB" id="A0A8B0SP21"/>
<reference evidence="1 3" key="1">
    <citation type="submission" date="2021-03" db="EMBL/GenBank/DDBJ databases">
        <title>Draft genome and methylome analysis of Thiotrix fructosivoruns ATCC 49748.</title>
        <authorList>
            <person name="Fomenkov A."/>
            <person name="Grabovich M.Y."/>
            <person name="Roberts R.J."/>
        </authorList>
    </citation>
    <scope>NUCLEOTIDE SEQUENCE [LARGE SCALE GENOMIC DNA]</scope>
    <source>
        <strain evidence="1 3">ATCC 49748</strain>
        <plasmid evidence="1">pTfr153</plasmid>
    </source>
</reference>
<evidence type="ECO:0000313" key="2">
    <source>
        <dbReference type="EMBL" id="QTX12955.1"/>
    </source>
</evidence>
<dbReference type="Pfam" id="PF05014">
    <property type="entry name" value="Nuc_deoxyrib_tr"/>
    <property type="match status" value="1"/>
</dbReference>
<reference evidence="2" key="2">
    <citation type="submission" date="2021-04" db="EMBL/GenBank/DDBJ databases">
        <title>Complete Genome and methylome analysis of Thiothrix fructosivorans ATCC 49748.</title>
        <authorList>
            <person name="Fomenkov A."/>
            <person name="Sun L."/>
            <person name="Vincze T."/>
            <person name="Grabovich M.Y."/>
            <person name="Roberts R.J."/>
        </authorList>
    </citation>
    <scope>NUCLEOTIDE SEQUENCE</scope>
    <source>
        <strain evidence="2">ATCC 49748</strain>
        <plasmid evidence="2">pTfr153</plasmid>
    </source>
</reference>
<keyword evidence="3" id="KW-1185">Reference proteome</keyword>
<dbReference type="Gene3D" id="3.40.50.450">
    <property type="match status" value="1"/>
</dbReference>
<evidence type="ECO:0000313" key="3">
    <source>
        <dbReference type="Proteomes" id="UP000664466"/>
    </source>
</evidence>
<geneLocation type="plasmid" evidence="2">
    <name>pTfr153</name>
</geneLocation>
<keyword evidence="2" id="KW-0808">Transferase</keyword>